<evidence type="ECO:0000256" key="1">
    <source>
        <dbReference type="SAM" id="SignalP"/>
    </source>
</evidence>
<dbReference type="PROSITE" id="PS51257">
    <property type="entry name" value="PROKAR_LIPOPROTEIN"/>
    <property type="match status" value="1"/>
</dbReference>
<dbReference type="AlphaFoldDB" id="A0A2N3HRI0"/>
<sequence length="209" mass="24496">MKRLLTVCISILLSGCASSYVSFQNIEKPKEQYHKIFVITVFNEINVKTLNEETYDKYFRDDINDLKSMDSRRLMENALKNEISNPRTPITSSKDEFKVNIDINYNNFISTLRKCDTEAILLINETDYYYEVSERISNCGEIKKSESPKAVFQAYLIDINSMQPFWVGKIYSSGTQWDDANTIYRSMSRRLNKRLIKEKILLPPLLIRK</sequence>
<dbReference type="Proteomes" id="UP000233618">
    <property type="component" value="Unassembled WGS sequence"/>
</dbReference>
<keyword evidence="3" id="KW-1185">Reference proteome</keyword>
<name>A0A2N3HRI0_9BACT</name>
<organism evidence="2 3">
    <name type="scientific">Labilibaculum manganireducens</name>
    <dbReference type="NCBI Taxonomy" id="1940525"/>
    <lineage>
        <taxon>Bacteria</taxon>
        <taxon>Pseudomonadati</taxon>
        <taxon>Bacteroidota</taxon>
        <taxon>Bacteroidia</taxon>
        <taxon>Marinilabiliales</taxon>
        <taxon>Marinifilaceae</taxon>
        <taxon>Labilibaculum</taxon>
    </lineage>
</organism>
<feature type="signal peptide" evidence="1">
    <location>
        <begin position="1"/>
        <end position="19"/>
    </location>
</feature>
<accession>A0A2N3HRI0</accession>
<feature type="chain" id="PRO_5014943530" description="DUF4136 domain-containing protein" evidence="1">
    <location>
        <begin position="20"/>
        <end position="209"/>
    </location>
</feature>
<gene>
    <name evidence="2" type="ORF">BZG01_20605</name>
</gene>
<keyword evidence="1" id="KW-0732">Signal</keyword>
<dbReference type="RefSeq" id="WP_101311742.1">
    <property type="nucleotide sequence ID" value="NZ_MVDE01000056.1"/>
</dbReference>
<evidence type="ECO:0000313" key="2">
    <source>
        <dbReference type="EMBL" id="PKQ60656.1"/>
    </source>
</evidence>
<dbReference type="EMBL" id="MVDE01000056">
    <property type="protein sequence ID" value="PKQ60656.1"/>
    <property type="molecule type" value="Genomic_DNA"/>
</dbReference>
<protein>
    <recommendedName>
        <fullName evidence="4">DUF4136 domain-containing protein</fullName>
    </recommendedName>
</protein>
<evidence type="ECO:0008006" key="4">
    <source>
        <dbReference type="Google" id="ProtNLM"/>
    </source>
</evidence>
<proteinExistence type="predicted"/>
<reference evidence="2 3" key="1">
    <citation type="journal article" date="2017" name="Front. Microbiol.">
        <title>Labilibaculum manganireducens gen. nov., sp. nov. and Labilibaculum filiforme sp. nov., Novel Bacteroidetes Isolated from Subsurface Sediments of the Baltic Sea.</title>
        <authorList>
            <person name="Vandieken V."/>
            <person name="Marshall I.P."/>
            <person name="Niemann H."/>
            <person name="Engelen B."/>
            <person name="Cypionka H."/>
        </authorList>
    </citation>
    <scope>NUCLEOTIDE SEQUENCE [LARGE SCALE GENOMIC DNA]</scope>
    <source>
        <strain evidence="2 3">59.10-2M</strain>
    </source>
</reference>
<comment type="caution">
    <text evidence="2">The sequence shown here is derived from an EMBL/GenBank/DDBJ whole genome shotgun (WGS) entry which is preliminary data.</text>
</comment>
<evidence type="ECO:0000313" key="3">
    <source>
        <dbReference type="Proteomes" id="UP000233618"/>
    </source>
</evidence>